<comment type="cofactor">
    <cofactor evidence="17">
        <name>Mg(2+)</name>
        <dbReference type="ChEBI" id="CHEBI:18420"/>
    </cofactor>
    <text evidence="17">Binds 1 Mg(2+) ion per subunit.</text>
</comment>
<evidence type="ECO:0000256" key="3">
    <source>
        <dbReference type="ARBA" id="ARBA00022490"/>
    </source>
</evidence>
<keyword evidence="9 17" id="KW-0133">Cell shape</keyword>
<dbReference type="Proteomes" id="UP000317043">
    <property type="component" value="Unassembled WGS sequence"/>
</dbReference>
<dbReference type="OrthoDB" id="9775031at2"/>
<dbReference type="InterPro" id="IPR029044">
    <property type="entry name" value="Nucleotide-diphossugar_trans"/>
</dbReference>
<dbReference type="EC" id="2.7.7.23" evidence="17"/>
<feature type="binding site" evidence="17">
    <location>
        <position position="232"/>
    </location>
    <ligand>
        <name>UDP-N-acetyl-alpha-D-glucosamine</name>
        <dbReference type="ChEBI" id="CHEBI:57705"/>
    </ligand>
</feature>
<evidence type="ECO:0000313" key="21">
    <source>
        <dbReference type="EMBL" id="TQL78241.1"/>
    </source>
</evidence>
<evidence type="ECO:0000256" key="2">
    <source>
        <dbReference type="ARBA" id="ARBA00007947"/>
    </source>
</evidence>
<feature type="binding site" evidence="17">
    <location>
        <position position="337"/>
    </location>
    <ligand>
        <name>UDP-N-acetyl-alpha-D-glucosamine</name>
        <dbReference type="ChEBI" id="CHEBI:57705"/>
    </ligand>
</feature>
<dbReference type="CDD" id="cd02540">
    <property type="entry name" value="GT2_GlmU_N_bac"/>
    <property type="match status" value="1"/>
</dbReference>
<feature type="region of interest" description="Linker" evidence="17">
    <location>
        <begin position="235"/>
        <end position="255"/>
    </location>
</feature>
<evidence type="ECO:0000256" key="7">
    <source>
        <dbReference type="ARBA" id="ARBA00022737"/>
    </source>
</evidence>
<dbReference type="GO" id="GO:0019134">
    <property type="term" value="F:glucosamine-1-phosphate N-acetyltransferase activity"/>
    <property type="evidence" value="ECO:0007669"/>
    <property type="project" value="UniProtKB-UniRule"/>
</dbReference>
<evidence type="ECO:0000256" key="12">
    <source>
        <dbReference type="ARBA" id="ARBA00023315"/>
    </source>
</evidence>
<dbReference type="GO" id="GO:0000287">
    <property type="term" value="F:magnesium ion binding"/>
    <property type="evidence" value="ECO:0007669"/>
    <property type="project" value="UniProtKB-UniRule"/>
</dbReference>
<evidence type="ECO:0000313" key="22">
    <source>
        <dbReference type="Proteomes" id="UP000317043"/>
    </source>
</evidence>
<feature type="active site" description="Proton acceptor" evidence="17">
    <location>
        <position position="367"/>
    </location>
</feature>
<dbReference type="Gene3D" id="3.90.550.10">
    <property type="entry name" value="Spore Coat Polysaccharide Biosynthesis Protein SpsA, Chain A"/>
    <property type="match status" value="1"/>
</dbReference>
<dbReference type="InterPro" id="IPR038009">
    <property type="entry name" value="GlmU_C_LbH"/>
</dbReference>
<organism evidence="21 22">
    <name type="scientific">Stackebrandtia endophytica</name>
    <dbReference type="NCBI Taxonomy" id="1496996"/>
    <lineage>
        <taxon>Bacteria</taxon>
        <taxon>Bacillati</taxon>
        <taxon>Actinomycetota</taxon>
        <taxon>Actinomycetes</taxon>
        <taxon>Glycomycetales</taxon>
        <taxon>Glycomycetaceae</taxon>
        <taxon>Stackebrandtia</taxon>
    </lineage>
</organism>
<evidence type="ECO:0000256" key="14">
    <source>
        <dbReference type="ARBA" id="ARBA00048247"/>
    </source>
</evidence>
<feature type="binding site" evidence="17">
    <location>
        <position position="384"/>
    </location>
    <ligand>
        <name>acetyl-CoA</name>
        <dbReference type="ChEBI" id="CHEBI:57288"/>
    </ligand>
</feature>
<feature type="binding site" evidence="17">
    <location>
        <begin position="10"/>
        <end position="13"/>
    </location>
    <ligand>
        <name>UDP-N-acetyl-alpha-D-glucosamine</name>
        <dbReference type="ChEBI" id="CHEBI:57705"/>
    </ligand>
</feature>
<feature type="binding site" evidence="17">
    <location>
        <position position="107"/>
    </location>
    <ligand>
        <name>Mg(2+)</name>
        <dbReference type="ChEBI" id="CHEBI:18420"/>
    </ligand>
</feature>
<feature type="domain" description="MobA-like NTP transferase" evidence="19">
    <location>
        <begin position="7"/>
        <end position="136"/>
    </location>
</feature>
<gene>
    <name evidence="17" type="primary">glmU</name>
    <name evidence="21" type="ORF">FB566_3824</name>
</gene>
<comment type="caution">
    <text evidence="21">The sequence shown here is derived from an EMBL/GenBank/DDBJ whole genome shotgun (WGS) entry which is preliminary data.</text>
</comment>
<dbReference type="UniPathway" id="UPA00113">
    <property type="reaction ID" value="UER00532"/>
</dbReference>
<feature type="domain" description="Mannose-1-phosphate guanyltransferase C-terminal" evidence="20">
    <location>
        <begin position="321"/>
        <end position="419"/>
    </location>
</feature>
<dbReference type="Pfam" id="PF12804">
    <property type="entry name" value="NTP_transf_3"/>
    <property type="match status" value="1"/>
</dbReference>
<feature type="binding site" evidence="17">
    <location>
        <position position="77"/>
    </location>
    <ligand>
        <name>UDP-N-acetyl-alpha-D-glucosamine</name>
        <dbReference type="ChEBI" id="CHEBI:57705"/>
    </ligand>
</feature>
<keyword evidence="8 17" id="KW-0460">Magnesium</keyword>
<dbReference type="GO" id="GO:0008360">
    <property type="term" value="P:regulation of cell shape"/>
    <property type="evidence" value="ECO:0007669"/>
    <property type="project" value="UniProtKB-KW"/>
</dbReference>
<feature type="binding site" evidence="17">
    <location>
        <position position="409"/>
    </location>
    <ligand>
        <name>acetyl-CoA</name>
        <dbReference type="ChEBI" id="CHEBI:57288"/>
    </ligand>
</feature>
<keyword evidence="3 17" id="KW-0963">Cytoplasm</keyword>
<dbReference type="UniPathway" id="UPA00973"/>
<dbReference type="GO" id="GO:0009252">
    <property type="term" value="P:peptidoglycan biosynthetic process"/>
    <property type="evidence" value="ECO:0007669"/>
    <property type="project" value="UniProtKB-UniRule"/>
</dbReference>
<evidence type="ECO:0000256" key="17">
    <source>
        <dbReference type="HAMAP-Rule" id="MF_01631"/>
    </source>
</evidence>
<keyword evidence="12 17" id="KW-0012">Acyltransferase</keyword>
<dbReference type="Gene3D" id="2.160.10.10">
    <property type="entry name" value="Hexapeptide repeat proteins"/>
    <property type="match status" value="1"/>
</dbReference>
<dbReference type="SUPFAM" id="SSF51161">
    <property type="entry name" value="Trimeric LpxA-like enzymes"/>
    <property type="match status" value="1"/>
</dbReference>
<evidence type="ECO:0000256" key="6">
    <source>
        <dbReference type="ARBA" id="ARBA00022723"/>
    </source>
</evidence>
<keyword evidence="22" id="KW-1185">Reference proteome</keyword>
<dbReference type="FunCoup" id="A0A543B079">
    <property type="interactions" value="78"/>
</dbReference>
<comment type="catalytic activity">
    <reaction evidence="14 17">
        <text>alpha-D-glucosamine 1-phosphate + acetyl-CoA = N-acetyl-alpha-D-glucosamine 1-phosphate + CoA + H(+)</text>
        <dbReference type="Rhea" id="RHEA:13725"/>
        <dbReference type="ChEBI" id="CHEBI:15378"/>
        <dbReference type="ChEBI" id="CHEBI:57287"/>
        <dbReference type="ChEBI" id="CHEBI:57288"/>
        <dbReference type="ChEBI" id="CHEBI:57776"/>
        <dbReference type="ChEBI" id="CHEBI:58516"/>
        <dbReference type="EC" id="2.3.1.157"/>
    </reaction>
</comment>
<dbReference type="GO" id="GO:0009245">
    <property type="term" value="P:lipid A biosynthetic process"/>
    <property type="evidence" value="ECO:0007669"/>
    <property type="project" value="UniProtKB-UniRule"/>
</dbReference>
<feature type="binding site" evidence="17">
    <location>
        <position position="381"/>
    </location>
    <ligand>
        <name>UDP-N-acetyl-alpha-D-glucosamine</name>
        <dbReference type="ChEBI" id="CHEBI:57705"/>
    </ligand>
</feature>
<evidence type="ECO:0000256" key="10">
    <source>
        <dbReference type="ARBA" id="ARBA00022984"/>
    </source>
</evidence>
<comment type="similarity">
    <text evidence="1 17">In the C-terminal section; belongs to the transferase hexapeptide repeat family.</text>
</comment>
<keyword evidence="11 17" id="KW-0511">Multifunctional enzyme</keyword>
<dbReference type="GO" id="GO:0000902">
    <property type="term" value="P:cell morphogenesis"/>
    <property type="evidence" value="ECO:0007669"/>
    <property type="project" value="UniProtKB-UniRule"/>
</dbReference>
<keyword evidence="7 17" id="KW-0677">Repeat</keyword>
<dbReference type="PROSITE" id="PS00430">
    <property type="entry name" value="TONB_DEPENDENT_REC_1"/>
    <property type="match status" value="1"/>
</dbReference>
<feature type="binding site" evidence="17">
    <location>
        <position position="144"/>
    </location>
    <ligand>
        <name>UDP-N-acetyl-alpha-D-glucosamine</name>
        <dbReference type="ChEBI" id="CHEBI:57705"/>
    </ligand>
</feature>
<keyword evidence="4 17" id="KW-0808">Transferase</keyword>
<keyword evidence="13 17" id="KW-0961">Cell wall biogenesis/degradation</keyword>
<dbReference type="GO" id="GO:0071555">
    <property type="term" value="P:cell wall organization"/>
    <property type="evidence" value="ECO:0007669"/>
    <property type="project" value="UniProtKB-KW"/>
</dbReference>
<comment type="function">
    <text evidence="16 17">Catalyzes the last two sequential reactions in the de novo biosynthetic pathway for UDP-N-acetylglucosamine (UDP-GlcNAc). The C-terminal domain catalyzes the transfer of acetyl group from acetyl coenzyme A to glucosamine-1-phosphate (GlcN-1-P) to produce N-acetylglucosamine-1-phosphate (GlcNAc-1-P), which is converted into UDP-GlcNAc by the transfer of uridine 5-monophosphate (from uridine 5-triphosphate), a reaction catalyzed by the N-terminal domain.</text>
</comment>
<feature type="binding site" evidence="17">
    <location>
        <position position="24"/>
    </location>
    <ligand>
        <name>UDP-N-acetyl-alpha-D-glucosamine</name>
        <dbReference type="ChEBI" id="CHEBI:57705"/>
    </ligand>
</feature>
<dbReference type="InParanoid" id="A0A543B079"/>
<protein>
    <recommendedName>
        <fullName evidence="17">Bifunctional protein GlmU</fullName>
    </recommendedName>
    <domain>
        <recommendedName>
            <fullName evidence="17">UDP-N-acetylglucosamine pyrophosphorylase</fullName>
            <ecNumber evidence="17">2.7.7.23</ecNumber>
        </recommendedName>
        <alternativeName>
            <fullName evidence="17">N-acetylglucosamine-1-phosphate uridyltransferase</fullName>
        </alternativeName>
    </domain>
    <domain>
        <recommendedName>
            <fullName evidence="17">Glucosamine-1-phosphate N-acetyltransferase</fullName>
            <ecNumber evidence="17">2.3.1.157</ecNumber>
        </recommendedName>
    </domain>
</protein>
<feature type="region of interest" description="N-acetyltransferase" evidence="17">
    <location>
        <begin position="256"/>
        <end position="474"/>
    </location>
</feature>
<comment type="subunit">
    <text evidence="17">Homotrimer.</text>
</comment>
<dbReference type="NCBIfam" id="TIGR01173">
    <property type="entry name" value="glmU"/>
    <property type="match status" value="1"/>
</dbReference>
<feature type="region of interest" description="Disordered" evidence="18">
    <location>
        <begin position="455"/>
        <end position="474"/>
    </location>
</feature>
<dbReference type="InterPro" id="IPR010916">
    <property type="entry name" value="TonB_box_CS"/>
</dbReference>
<feature type="compositionally biased region" description="Basic and acidic residues" evidence="18">
    <location>
        <begin position="465"/>
        <end position="474"/>
    </location>
</feature>
<dbReference type="InterPro" id="IPR025877">
    <property type="entry name" value="MobA-like_NTP_Trfase"/>
</dbReference>
<accession>A0A543B079</accession>
<feature type="binding site" evidence="17">
    <location>
        <begin position="82"/>
        <end position="83"/>
    </location>
    <ligand>
        <name>UDP-N-acetyl-alpha-D-glucosamine</name>
        <dbReference type="ChEBI" id="CHEBI:57705"/>
    </ligand>
</feature>
<evidence type="ECO:0000256" key="1">
    <source>
        <dbReference type="ARBA" id="ARBA00007707"/>
    </source>
</evidence>
<feature type="binding site" evidence="17">
    <location>
        <position position="355"/>
    </location>
    <ligand>
        <name>UDP-N-acetyl-alpha-D-glucosamine</name>
        <dbReference type="ChEBI" id="CHEBI:57705"/>
    </ligand>
</feature>
<dbReference type="GO" id="GO:0003977">
    <property type="term" value="F:UDP-N-acetylglucosamine diphosphorylase activity"/>
    <property type="evidence" value="ECO:0007669"/>
    <property type="project" value="UniProtKB-UniRule"/>
</dbReference>
<feature type="binding site" evidence="17">
    <location>
        <position position="370"/>
    </location>
    <ligand>
        <name>UDP-N-acetyl-alpha-D-glucosamine</name>
        <dbReference type="ChEBI" id="CHEBI:57705"/>
    </ligand>
</feature>
<feature type="binding site" evidence="17">
    <location>
        <position position="444"/>
    </location>
    <ligand>
        <name>acetyl-CoA</name>
        <dbReference type="ChEBI" id="CHEBI:57288"/>
    </ligand>
</feature>
<keyword evidence="6 17" id="KW-0479">Metal-binding</keyword>
<proteinExistence type="inferred from homology"/>
<dbReference type="EC" id="2.3.1.157" evidence="17"/>
<comment type="catalytic activity">
    <reaction evidence="15 17">
        <text>N-acetyl-alpha-D-glucosamine 1-phosphate + UTP + H(+) = UDP-N-acetyl-alpha-D-glucosamine + diphosphate</text>
        <dbReference type="Rhea" id="RHEA:13509"/>
        <dbReference type="ChEBI" id="CHEBI:15378"/>
        <dbReference type="ChEBI" id="CHEBI:33019"/>
        <dbReference type="ChEBI" id="CHEBI:46398"/>
        <dbReference type="ChEBI" id="CHEBI:57705"/>
        <dbReference type="ChEBI" id="CHEBI:57776"/>
        <dbReference type="EC" id="2.7.7.23"/>
    </reaction>
</comment>
<dbReference type="SUPFAM" id="SSF53448">
    <property type="entry name" value="Nucleotide-diphospho-sugar transferases"/>
    <property type="match status" value="1"/>
</dbReference>
<comment type="pathway">
    <text evidence="17">Nucleotide-sugar biosynthesis; UDP-N-acetyl-alpha-D-glucosamine biosynthesis; N-acetyl-alpha-D-glucosamine 1-phosphate from alpha-D-glucosamine 6-phosphate (route II): step 2/2.</text>
</comment>
<evidence type="ECO:0000259" key="20">
    <source>
        <dbReference type="Pfam" id="PF25087"/>
    </source>
</evidence>
<evidence type="ECO:0000256" key="13">
    <source>
        <dbReference type="ARBA" id="ARBA00023316"/>
    </source>
</evidence>
<dbReference type="PANTHER" id="PTHR43584">
    <property type="entry name" value="NUCLEOTIDYL TRANSFERASE"/>
    <property type="match status" value="1"/>
</dbReference>
<evidence type="ECO:0000256" key="16">
    <source>
        <dbReference type="ARBA" id="ARBA00049628"/>
    </source>
</evidence>
<dbReference type="AlphaFoldDB" id="A0A543B079"/>
<keyword evidence="5 17" id="KW-0548">Nucleotidyltransferase</keyword>
<evidence type="ECO:0000259" key="19">
    <source>
        <dbReference type="Pfam" id="PF12804"/>
    </source>
</evidence>
<dbReference type="PANTHER" id="PTHR43584:SF3">
    <property type="entry name" value="BIFUNCTIONAL PROTEIN GLMU"/>
    <property type="match status" value="1"/>
</dbReference>
<comment type="pathway">
    <text evidence="17">Bacterial outer membrane biogenesis; LPS lipid A biosynthesis.</text>
</comment>
<dbReference type="GO" id="GO:0005737">
    <property type="term" value="C:cytoplasm"/>
    <property type="evidence" value="ECO:0007669"/>
    <property type="project" value="UniProtKB-SubCell"/>
</dbReference>
<dbReference type="EMBL" id="VFOW01000001">
    <property type="protein sequence ID" value="TQL78241.1"/>
    <property type="molecule type" value="Genomic_DNA"/>
</dbReference>
<dbReference type="CDD" id="cd03353">
    <property type="entry name" value="LbH_GlmU_C"/>
    <property type="match status" value="1"/>
</dbReference>
<evidence type="ECO:0000256" key="11">
    <source>
        <dbReference type="ARBA" id="ARBA00023268"/>
    </source>
</evidence>
<feature type="binding site" evidence="17">
    <location>
        <position position="174"/>
    </location>
    <ligand>
        <name>UDP-N-acetyl-alpha-D-glucosamine</name>
        <dbReference type="ChEBI" id="CHEBI:57705"/>
    </ligand>
</feature>
<name>A0A543B079_9ACTN</name>
<dbReference type="InterPro" id="IPR050065">
    <property type="entry name" value="GlmU-like"/>
</dbReference>
<comment type="subcellular location">
    <subcellularLocation>
        <location evidence="17">Cytoplasm</location>
    </subcellularLocation>
</comment>
<dbReference type="InterPro" id="IPR011004">
    <property type="entry name" value="Trimer_LpxA-like_sf"/>
</dbReference>
<dbReference type="NCBIfam" id="NF010932">
    <property type="entry name" value="PRK14352.1"/>
    <property type="match status" value="1"/>
</dbReference>
<feature type="binding site" evidence="17">
    <location>
        <position position="427"/>
    </location>
    <ligand>
        <name>acetyl-CoA</name>
        <dbReference type="ChEBI" id="CHEBI:57288"/>
    </ligand>
</feature>
<sequence>MSTARSVVVLAAGMGTRMKSAHPKMLHPMLGRTLLGHVLFAADALAADDTLVVVGQAADQVTAHLDQIAPDARTVLQAEQRGTGHAVRTAMDAAPELSGTVVVLYGDTPLLRGETLEGLMSAHEASGAAATVLTAEVPDPTGLGRILRDHSGRVVGVVEQRDATPEQLAIKEINSGIYVFDAGLLRQMLSKLSTDNDQGEEYLTDVLGFLVEAGHPVHSFAADDALDTLGCNDRAQLAELRQIMQGRINTALMRSGVTMDDPATTWIDATVTVEPDVTIRPGVQLLGTTSVSTGAEVGPDSTLKDTVVGARAKVVRAHTDSATIGTAAQIGPFAYLRPGAAIGDTAKVGTYVEVKNSTLAEGSKVPHLSYVGDASIGAGANIGAGTIVANYDGVAKHHTEVGEAVFVGSNSVLVAPVTINDGSYVAAGSAINGEVPSNSLGVARGRQRNIEGWVERRRPGTKTAEAAERARQSE</sequence>
<evidence type="ECO:0000256" key="5">
    <source>
        <dbReference type="ARBA" id="ARBA00022695"/>
    </source>
</evidence>
<dbReference type="InterPro" id="IPR005882">
    <property type="entry name" value="Bifunctional_GlmU"/>
</dbReference>
<evidence type="ECO:0000256" key="15">
    <source>
        <dbReference type="ARBA" id="ARBA00048493"/>
    </source>
</evidence>
<feature type="binding site" evidence="17">
    <location>
        <position position="159"/>
    </location>
    <ligand>
        <name>UDP-N-acetyl-alpha-D-glucosamine</name>
        <dbReference type="ChEBI" id="CHEBI:57705"/>
    </ligand>
</feature>
<dbReference type="InterPro" id="IPR056729">
    <property type="entry name" value="GMPPB_C"/>
</dbReference>
<evidence type="ECO:0000256" key="4">
    <source>
        <dbReference type="ARBA" id="ARBA00022679"/>
    </source>
</evidence>
<feature type="binding site" evidence="17">
    <location>
        <position position="232"/>
    </location>
    <ligand>
        <name>Mg(2+)</name>
        <dbReference type="ChEBI" id="CHEBI:18420"/>
    </ligand>
</feature>
<comment type="pathway">
    <text evidence="17">Nucleotide-sugar biosynthesis; UDP-N-acetyl-alpha-D-glucosamine biosynthesis; UDP-N-acetyl-alpha-D-glucosamine from N-acetyl-alpha-D-glucosamine 1-phosphate: step 1/1.</text>
</comment>
<feature type="binding site" evidence="17">
    <location>
        <begin position="105"/>
        <end position="107"/>
    </location>
    <ligand>
        <name>UDP-N-acetyl-alpha-D-glucosamine</name>
        <dbReference type="ChEBI" id="CHEBI:57705"/>
    </ligand>
</feature>
<dbReference type="GO" id="GO:0006048">
    <property type="term" value="P:UDP-N-acetylglucosamine biosynthetic process"/>
    <property type="evidence" value="ECO:0007669"/>
    <property type="project" value="UniProtKB-UniPathway"/>
</dbReference>
<feature type="region of interest" description="Pyrophosphorylase" evidence="17">
    <location>
        <begin position="1"/>
        <end position="234"/>
    </location>
</feature>
<feature type="binding site" evidence="17">
    <location>
        <begin position="390"/>
        <end position="391"/>
    </location>
    <ligand>
        <name>acetyl-CoA</name>
        <dbReference type="ChEBI" id="CHEBI:57288"/>
    </ligand>
</feature>
<reference evidence="21 22" key="1">
    <citation type="submission" date="2019-06" db="EMBL/GenBank/DDBJ databases">
        <title>Sequencing the genomes of 1000 actinobacteria strains.</title>
        <authorList>
            <person name="Klenk H.-P."/>
        </authorList>
    </citation>
    <scope>NUCLEOTIDE SEQUENCE [LARGE SCALE GENOMIC DNA]</scope>
    <source>
        <strain evidence="21 22">DSM 45928</strain>
    </source>
</reference>
<dbReference type="HAMAP" id="MF_01631">
    <property type="entry name" value="GlmU"/>
    <property type="match status" value="1"/>
</dbReference>
<evidence type="ECO:0000256" key="8">
    <source>
        <dbReference type="ARBA" id="ARBA00022842"/>
    </source>
</evidence>
<keyword evidence="10 17" id="KW-0573">Peptidoglycan synthesis</keyword>
<dbReference type="GO" id="GO:0016020">
    <property type="term" value="C:membrane"/>
    <property type="evidence" value="ECO:0007669"/>
    <property type="project" value="GOC"/>
</dbReference>
<evidence type="ECO:0000256" key="9">
    <source>
        <dbReference type="ARBA" id="ARBA00022960"/>
    </source>
</evidence>
<dbReference type="Pfam" id="PF25087">
    <property type="entry name" value="GMPPB_C"/>
    <property type="match status" value="1"/>
</dbReference>
<comment type="similarity">
    <text evidence="2 17">In the N-terminal section; belongs to the N-acetylglucosamine-1-phosphate uridyltransferase family.</text>
</comment>
<evidence type="ECO:0000256" key="18">
    <source>
        <dbReference type="SAM" id="MobiDB-lite"/>
    </source>
</evidence>